<feature type="region of interest" description="Disordered" evidence="1">
    <location>
        <begin position="23"/>
        <end position="56"/>
    </location>
</feature>
<protein>
    <submittedName>
        <fullName evidence="2">Uncharacterized protein</fullName>
    </submittedName>
</protein>
<feature type="compositionally biased region" description="Polar residues" evidence="1">
    <location>
        <begin position="40"/>
        <end position="49"/>
    </location>
</feature>
<organism evidence="2 3">
    <name type="scientific">Rhodopirellula sallentina SM41</name>
    <dbReference type="NCBI Taxonomy" id="1263870"/>
    <lineage>
        <taxon>Bacteria</taxon>
        <taxon>Pseudomonadati</taxon>
        <taxon>Planctomycetota</taxon>
        <taxon>Planctomycetia</taxon>
        <taxon>Pirellulales</taxon>
        <taxon>Pirellulaceae</taxon>
        <taxon>Rhodopirellula</taxon>
    </lineage>
</organism>
<keyword evidence="3" id="KW-1185">Reference proteome</keyword>
<dbReference type="Proteomes" id="UP000011885">
    <property type="component" value="Unassembled WGS sequence"/>
</dbReference>
<evidence type="ECO:0000313" key="2">
    <source>
        <dbReference type="EMBL" id="EMI57128.1"/>
    </source>
</evidence>
<reference evidence="2 3" key="1">
    <citation type="journal article" date="2013" name="Mar. Genomics">
        <title>Expression of sulfatases in Rhodopirellula baltica and the diversity of sulfatases in the genus Rhodopirellula.</title>
        <authorList>
            <person name="Wegner C.E."/>
            <person name="Richter-Heitmann T."/>
            <person name="Klindworth A."/>
            <person name="Klockow C."/>
            <person name="Richter M."/>
            <person name="Achstetter T."/>
            <person name="Glockner F.O."/>
            <person name="Harder J."/>
        </authorList>
    </citation>
    <scope>NUCLEOTIDE SEQUENCE [LARGE SCALE GENOMIC DNA]</scope>
    <source>
        <strain evidence="2 3">SM41</strain>
    </source>
</reference>
<name>M5UM95_9BACT</name>
<dbReference type="EMBL" id="ANOH01000108">
    <property type="protein sequence ID" value="EMI57128.1"/>
    <property type="molecule type" value="Genomic_DNA"/>
</dbReference>
<evidence type="ECO:0000313" key="3">
    <source>
        <dbReference type="Proteomes" id="UP000011885"/>
    </source>
</evidence>
<accession>M5UM95</accession>
<comment type="caution">
    <text evidence="2">The sequence shown here is derived from an EMBL/GenBank/DDBJ whole genome shotgun (WGS) entry which is preliminary data.</text>
</comment>
<dbReference type="AlphaFoldDB" id="M5UM95"/>
<evidence type="ECO:0000256" key="1">
    <source>
        <dbReference type="SAM" id="MobiDB-lite"/>
    </source>
</evidence>
<proteinExistence type="predicted"/>
<gene>
    <name evidence="2" type="ORF">RSSM_01410</name>
</gene>
<dbReference type="PATRIC" id="fig|1263870.3.peg.1515"/>
<sequence>MRFANRVYEQGLRAGLSVFKTMSPDFGGLNLGESSRGDPTRQTSKNSRPASDRKRP</sequence>